<dbReference type="STRING" id="1895771.BGO89_00705"/>
<dbReference type="AlphaFoldDB" id="A0A1M3L6F0"/>
<dbReference type="InterPro" id="IPR029058">
    <property type="entry name" value="AB_hydrolase_fold"/>
</dbReference>
<dbReference type="GO" id="GO:0006508">
    <property type="term" value="P:proteolysis"/>
    <property type="evidence" value="ECO:0007669"/>
    <property type="project" value="InterPro"/>
</dbReference>
<evidence type="ECO:0000313" key="3">
    <source>
        <dbReference type="EMBL" id="OJX61148.1"/>
    </source>
</evidence>
<dbReference type="InterPro" id="IPR050261">
    <property type="entry name" value="FrsA_esterase"/>
</dbReference>
<keyword evidence="1" id="KW-0378">Hydrolase</keyword>
<accession>A0A1M3L6F0</accession>
<dbReference type="Proteomes" id="UP000184233">
    <property type="component" value="Unassembled WGS sequence"/>
</dbReference>
<sequence>MIADGTLLEARQVEIPASALSMARRSLEGQNLARFEHVTLHEITYASQGLKIKGWLALPHAGQASYPALIFNRGGSGPRGALSAEGAMAFAGLYASWGYVCVASNYRGLGGSDGTEEWGAGDVDDALNLLPLLDSLGYVDRSRIGIIGGSRGGMMALMMLARTDRFRAAVTFGAPSMIHAVDQSAYIRKTMLKHLSPEADIQLEAERRSAVLWADKLNKATPLLVLHGTGDRRVTPEHGLHLGMALQECLHPYKLVMYDNADHVLAGRREESNADIRWWVDHYVRDGSPLPRVGPHGA</sequence>
<protein>
    <recommendedName>
        <fullName evidence="2">Peptidase S9 prolyl oligopeptidase catalytic domain-containing protein</fullName>
    </recommendedName>
</protein>
<reference evidence="3 4" key="1">
    <citation type="submission" date="2016-09" db="EMBL/GenBank/DDBJ databases">
        <title>Genome-resolved meta-omics ties microbial dynamics to process performance in biotechnology for thiocyanate degradation.</title>
        <authorList>
            <person name="Kantor R.S."/>
            <person name="Huddy R.J."/>
            <person name="Iyer R."/>
            <person name="Thomas B.C."/>
            <person name="Brown C.T."/>
            <person name="Anantharaman K."/>
            <person name="Tringe S."/>
            <person name="Hettich R.L."/>
            <person name="Harrison S.T."/>
            <person name="Banfield J.F."/>
        </authorList>
    </citation>
    <scope>NUCLEOTIDE SEQUENCE [LARGE SCALE GENOMIC DNA]</scope>
    <source>
        <strain evidence="3">59-99</strain>
    </source>
</reference>
<name>A0A1M3L6F0_9BACT</name>
<organism evidence="3 4">
    <name type="scientific">Candidatus Kapaibacterium thiocyanatum</name>
    <dbReference type="NCBI Taxonomy" id="1895771"/>
    <lineage>
        <taxon>Bacteria</taxon>
        <taxon>Pseudomonadati</taxon>
        <taxon>Candidatus Kapaibacteriota</taxon>
        <taxon>Candidatus Kapaibacteriia</taxon>
        <taxon>Candidatus Kapaibacteriales</taxon>
        <taxon>Candidatus Kapaibacteriaceae</taxon>
        <taxon>Candidatus Kapaibacterium</taxon>
    </lineage>
</organism>
<dbReference type="Gene3D" id="3.40.50.1820">
    <property type="entry name" value="alpha/beta hydrolase"/>
    <property type="match status" value="1"/>
</dbReference>
<dbReference type="PANTHER" id="PTHR22946:SF9">
    <property type="entry name" value="POLYKETIDE TRANSFERASE AF380"/>
    <property type="match status" value="1"/>
</dbReference>
<dbReference type="InterPro" id="IPR001375">
    <property type="entry name" value="Peptidase_S9_cat"/>
</dbReference>
<dbReference type="EMBL" id="MKVH01000002">
    <property type="protein sequence ID" value="OJX61148.1"/>
    <property type="molecule type" value="Genomic_DNA"/>
</dbReference>
<evidence type="ECO:0000256" key="1">
    <source>
        <dbReference type="ARBA" id="ARBA00022801"/>
    </source>
</evidence>
<dbReference type="Pfam" id="PF00326">
    <property type="entry name" value="Peptidase_S9"/>
    <property type="match status" value="1"/>
</dbReference>
<evidence type="ECO:0000313" key="4">
    <source>
        <dbReference type="Proteomes" id="UP000184233"/>
    </source>
</evidence>
<feature type="domain" description="Peptidase S9 prolyl oligopeptidase catalytic" evidence="2">
    <location>
        <begin position="93"/>
        <end position="280"/>
    </location>
</feature>
<dbReference type="GO" id="GO:0008236">
    <property type="term" value="F:serine-type peptidase activity"/>
    <property type="evidence" value="ECO:0007669"/>
    <property type="project" value="InterPro"/>
</dbReference>
<dbReference type="SUPFAM" id="SSF53474">
    <property type="entry name" value="alpha/beta-Hydrolases"/>
    <property type="match status" value="1"/>
</dbReference>
<comment type="caution">
    <text evidence="3">The sequence shown here is derived from an EMBL/GenBank/DDBJ whole genome shotgun (WGS) entry which is preliminary data.</text>
</comment>
<dbReference type="GO" id="GO:0052689">
    <property type="term" value="F:carboxylic ester hydrolase activity"/>
    <property type="evidence" value="ECO:0007669"/>
    <property type="project" value="UniProtKB-ARBA"/>
</dbReference>
<gene>
    <name evidence="3" type="ORF">BGO89_00705</name>
</gene>
<dbReference type="PANTHER" id="PTHR22946">
    <property type="entry name" value="DIENELACTONE HYDROLASE DOMAIN-CONTAINING PROTEIN-RELATED"/>
    <property type="match status" value="1"/>
</dbReference>
<proteinExistence type="predicted"/>
<evidence type="ECO:0000259" key="2">
    <source>
        <dbReference type="Pfam" id="PF00326"/>
    </source>
</evidence>